<reference evidence="5 6" key="1">
    <citation type="submission" date="2016-01" db="EMBL/GenBank/DDBJ databases">
        <title>The new phylogeny of the genus Mycobacterium.</title>
        <authorList>
            <person name="Tarcisio F."/>
            <person name="Conor M."/>
            <person name="Antonella G."/>
            <person name="Elisabetta G."/>
            <person name="Giulia F.S."/>
            <person name="Sara T."/>
            <person name="Anna F."/>
            <person name="Clotilde B."/>
            <person name="Roberto B."/>
            <person name="Veronica D.S."/>
            <person name="Fabio R."/>
            <person name="Monica P."/>
            <person name="Olivier J."/>
            <person name="Enrico T."/>
            <person name="Nicola S."/>
        </authorList>
    </citation>
    <scope>NUCLEOTIDE SEQUENCE [LARGE SCALE GENOMIC DNA]</scope>
    <source>
        <strain evidence="5 6">DSM 44616</strain>
    </source>
</reference>
<dbReference type="AlphaFoldDB" id="A0AAJ3NN36"/>
<evidence type="ECO:0000313" key="5">
    <source>
        <dbReference type="EMBL" id="ORW68108.1"/>
    </source>
</evidence>
<evidence type="ECO:0000256" key="3">
    <source>
        <dbReference type="SAM" id="MobiDB-lite"/>
    </source>
</evidence>
<proteinExistence type="predicted"/>
<evidence type="ECO:0008006" key="7">
    <source>
        <dbReference type="Google" id="ProtNLM"/>
    </source>
</evidence>
<feature type="compositionally biased region" description="Basic and acidic residues" evidence="3">
    <location>
        <begin position="13"/>
        <end position="39"/>
    </location>
</feature>
<feature type="region of interest" description="Disordered" evidence="3">
    <location>
        <begin position="1"/>
        <end position="51"/>
    </location>
</feature>
<feature type="transmembrane region" description="Helical" evidence="4">
    <location>
        <begin position="55"/>
        <end position="74"/>
    </location>
</feature>
<organism evidence="5 6">
    <name type="scientific">Mycobacterium saskatchewanense</name>
    <dbReference type="NCBI Taxonomy" id="220927"/>
    <lineage>
        <taxon>Bacteria</taxon>
        <taxon>Bacillati</taxon>
        <taxon>Actinomycetota</taxon>
        <taxon>Actinomycetes</taxon>
        <taxon>Mycobacteriales</taxon>
        <taxon>Mycobacteriaceae</taxon>
        <taxon>Mycobacterium</taxon>
        <taxon>Mycobacterium simiae complex</taxon>
    </lineage>
</organism>
<gene>
    <name evidence="5" type="ORF">AWC23_22035</name>
</gene>
<dbReference type="PANTHER" id="PTHR37042">
    <property type="entry name" value="OUTER MEMBRANE PROTEIN RV1973"/>
    <property type="match status" value="1"/>
</dbReference>
<evidence type="ECO:0000256" key="4">
    <source>
        <dbReference type="SAM" id="Phobius"/>
    </source>
</evidence>
<keyword evidence="6" id="KW-1185">Reference proteome</keyword>
<comment type="subcellular location">
    <subcellularLocation>
        <location evidence="1">Membrane</location>
    </subcellularLocation>
</comment>
<keyword evidence="2 4" id="KW-0472">Membrane</keyword>
<keyword evidence="4" id="KW-1133">Transmembrane helix</keyword>
<dbReference type="RefSeq" id="WP_085257630.1">
    <property type="nucleotide sequence ID" value="NZ_LQPR01000055.1"/>
</dbReference>
<accession>A0AAJ3NN36</accession>
<dbReference type="EMBL" id="LQPR01000055">
    <property type="protein sequence ID" value="ORW68108.1"/>
    <property type="molecule type" value="Genomic_DNA"/>
</dbReference>
<name>A0AAJ3NN36_9MYCO</name>
<evidence type="ECO:0000256" key="2">
    <source>
        <dbReference type="ARBA" id="ARBA00023136"/>
    </source>
</evidence>
<sequence>MAVHADAADQELEERQPEPIAEERLDEPTDEDSGHDATCTDKGVGTRRRTGRGGVSASLAVVVVLSGLLVWLGFQAYQSHRTDLRHSLFILTARQAALNLTTINYTEAEADVQRIVDSATGAFRGDFKKRSQPFIDVVKQSQSKSQGSVTETALESEQGDSGQVLVAVTVNTSVAGVAEEQPRAWRMRITVQKVGDDAKVSNVEFVP</sequence>
<comment type="caution">
    <text evidence="5">The sequence shown here is derived from an EMBL/GenBank/DDBJ whole genome shotgun (WGS) entry which is preliminary data.</text>
</comment>
<dbReference type="Proteomes" id="UP000193387">
    <property type="component" value="Unassembled WGS sequence"/>
</dbReference>
<evidence type="ECO:0000313" key="6">
    <source>
        <dbReference type="Proteomes" id="UP000193387"/>
    </source>
</evidence>
<evidence type="ECO:0000256" key="1">
    <source>
        <dbReference type="ARBA" id="ARBA00004370"/>
    </source>
</evidence>
<keyword evidence="4" id="KW-0812">Transmembrane</keyword>
<dbReference type="PANTHER" id="PTHR37042:SF4">
    <property type="entry name" value="OUTER MEMBRANE PROTEIN RV1973"/>
    <property type="match status" value="1"/>
</dbReference>
<protein>
    <recommendedName>
        <fullName evidence="7">Mce protein</fullName>
    </recommendedName>
</protein>
<dbReference type="GO" id="GO:0016020">
    <property type="term" value="C:membrane"/>
    <property type="evidence" value="ECO:0007669"/>
    <property type="project" value="UniProtKB-SubCell"/>
</dbReference>